<dbReference type="Proteomes" id="UP000285430">
    <property type="component" value="Unassembled WGS sequence"/>
</dbReference>
<reference evidence="3 4" key="1">
    <citation type="submission" date="2018-08" db="EMBL/GenBank/DDBJ databases">
        <title>Aphanomyces genome sequencing and annotation.</title>
        <authorList>
            <person name="Minardi D."/>
            <person name="Oidtmann B."/>
            <person name="Van Der Giezen M."/>
            <person name="Studholme D.J."/>
        </authorList>
    </citation>
    <scope>NUCLEOTIDE SEQUENCE [LARGE SCALE GENOMIC DNA]</scope>
    <source>
        <strain evidence="2 3">Da</strain>
        <strain evidence="1 4">Sv</strain>
    </source>
</reference>
<evidence type="ECO:0000313" key="2">
    <source>
        <dbReference type="EMBL" id="RHZ03220.1"/>
    </source>
</evidence>
<evidence type="ECO:0000313" key="1">
    <source>
        <dbReference type="EMBL" id="RHY83656.1"/>
    </source>
</evidence>
<comment type="caution">
    <text evidence="1">The sequence shown here is derived from an EMBL/GenBank/DDBJ whole genome shotgun (WGS) entry which is preliminary data.</text>
</comment>
<dbReference type="AlphaFoldDB" id="A0A3R7A1Y0"/>
<dbReference type="EMBL" id="QUTH01008084">
    <property type="protein sequence ID" value="RHZ03220.1"/>
    <property type="molecule type" value="Genomic_DNA"/>
</dbReference>
<evidence type="ECO:0000313" key="4">
    <source>
        <dbReference type="Proteomes" id="UP000285712"/>
    </source>
</evidence>
<accession>A0A3R7A1Y0</accession>
<evidence type="ECO:0000313" key="3">
    <source>
        <dbReference type="Proteomes" id="UP000285430"/>
    </source>
</evidence>
<protein>
    <submittedName>
        <fullName evidence="1">Uncharacterized protein</fullName>
    </submittedName>
</protein>
<dbReference type="VEuPathDB" id="FungiDB:H257_12752"/>
<name>A0A3R7A1Y0_APHAT</name>
<organism evidence="1 4">
    <name type="scientific">Aphanomyces astaci</name>
    <name type="common">Crayfish plague agent</name>
    <dbReference type="NCBI Taxonomy" id="112090"/>
    <lineage>
        <taxon>Eukaryota</taxon>
        <taxon>Sar</taxon>
        <taxon>Stramenopiles</taxon>
        <taxon>Oomycota</taxon>
        <taxon>Saprolegniomycetes</taxon>
        <taxon>Saprolegniales</taxon>
        <taxon>Verrucalvaceae</taxon>
        <taxon>Aphanomyces</taxon>
    </lineage>
</organism>
<gene>
    <name evidence="1" type="ORF">DYB35_013510</name>
    <name evidence="2" type="ORF">DYB37_011119</name>
</gene>
<sequence length="113" mass="13504">MKRSCPTEEEPSVSRGILQVYLLERDIELLRKENEQLKKFIRQTQERSRYWEGEDFNKVINQRYCTRHGMAIMEHDTDSETSDTCQVVLFPRLCSRLLSSPISPKHYHLVYQL</sequence>
<dbReference type="Proteomes" id="UP000285712">
    <property type="component" value="Unassembled WGS sequence"/>
</dbReference>
<dbReference type="EMBL" id="QUTG01006761">
    <property type="protein sequence ID" value="RHY83656.1"/>
    <property type="molecule type" value="Genomic_DNA"/>
</dbReference>
<proteinExistence type="predicted"/>